<organism evidence="3 4">
    <name type="scientific">Hyunsoonleella aquatilis</name>
    <dbReference type="NCBI Taxonomy" id="2762758"/>
    <lineage>
        <taxon>Bacteria</taxon>
        <taxon>Pseudomonadati</taxon>
        <taxon>Bacteroidota</taxon>
        <taxon>Flavobacteriia</taxon>
        <taxon>Flavobacteriales</taxon>
        <taxon>Flavobacteriaceae</taxon>
    </lineage>
</organism>
<comment type="caution">
    <text evidence="3">The sequence shown here is derived from an EMBL/GenBank/DDBJ whole genome shotgun (WGS) entry which is preliminary data.</text>
</comment>
<name>A0A923HCD5_9FLAO</name>
<evidence type="ECO:0008006" key="5">
    <source>
        <dbReference type="Google" id="ProtNLM"/>
    </source>
</evidence>
<evidence type="ECO:0000313" key="4">
    <source>
        <dbReference type="Proteomes" id="UP000656244"/>
    </source>
</evidence>
<feature type="region of interest" description="Disordered" evidence="1">
    <location>
        <begin position="23"/>
        <end position="52"/>
    </location>
</feature>
<keyword evidence="2" id="KW-0732">Signal</keyword>
<feature type="chain" id="PRO_5037230003" description="Lipocalin-like domain-containing protein" evidence="2">
    <location>
        <begin position="23"/>
        <end position="363"/>
    </location>
</feature>
<protein>
    <recommendedName>
        <fullName evidence="5">Lipocalin-like domain-containing protein</fullName>
    </recommendedName>
</protein>
<evidence type="ECO:0000256" key="1">
    <source>
        <dbReference type="SAM" id="MobiDB-lite"/>
    </source>
</evidence>
<dbReference type="Proteomes" id="UP000656244">
    <property type="component" value="Unassembled WGS sequence"/>
</dbReference>
<gene>
    <name evidence="3" type="ORF">H7U19_10420</name>
</gene>
<sequence>MKTLKLYVYAIMALSIMTYSCSSDSDSGGGSGDEELANQQNQTEETPVSTSALETGVDIQGATKNNGVPPSPNSNLNLTLDSNVAEAQQKSGFNLKFSTTESDVAGAYLQFKDLDGNAAGNYFDVASSNFVADKKANIKGSATSKGGLFSKGSSLEDGDYEIDVDFGDDIPAGQFCADLCIYNSQEQISQIVTVCVEVEAWGGNASLVGEWEIIDSTDDDELETINCNNGENVEVFYYQTISESNSLKIESDGDYIYSDNEEFKFLDYQATSDNCSPTYNDEVFNYSIKESGKWSFNESDNTLTLVLFKYEDLITPADSYDEPNGELILEKAAVSFVNGNLIITETYSDGSQTYTDVYTLRRK</sequence>
<feature type="compositionally biased region" description="Polar residues" evidence="1">
    <location>
        <begin position="37"/>
        <end position="52"/>
    </location>
</feature>
<keyword evidence="4" id="KW-1185">Reference proteome</keyword>
<feature type="signal peptide" evidence="2">
    <location>
        <begin position="1"/>
        <end position="22"/>
    </location>
</feature>
<dbReference type="AlphaFoldDB" id="A0A923HCD5"/>
<evidence type="ECO:0000256" key="2">
    <source>
        <dbReference type="SAM" id="SignalP"/>
    </source>
</evidence>
<reference evidence="3" key="1">
    <citation type="submission" date="2020-08" db="EMBL/GenBank/DDBJ databases">
        <title>Hyunsoonleella sp. strain SJ7 genome sequencing and assembly.</title>
        <authorList>
            <person name="Kim I."/>
        </authorList>
    </citation>
    <scope>NUCLEOTIDE SEQUENCE</scope>
    <source>
        <strain evidence="3">SJ7</strain>
    </source>
</reference>
<evidence type="ECO:0000313" key="3">
    <source>
        <dbReference type="EMBL" id="MBC3758819.1"/>
    </source>
</evidence>
<dbReference type="PROSITE" id="PS51257">
    <property type="entry name" value="PROKAR_LIPOPROTEIN"/>
    <property type="match status" value="1"/>
</dbReference>
<dbReference type="EMBL" id="JACNMF010000003">
    <property type="protein sequence ID" value="MBC3758819.1"/>
    <property type="molecule type" value="Genomic_DNA"/>
</dbReference>
<dbReference type="RefSeq" id="WP_186562068.1">
    <property type="nucleotide sequence ID" value="NZ_JACNMF010000003.1"/>
</dbReference>
<proteinExistence type="predicted"/>
<accession>A0A923HCD5</accession>